<dbReference type="PANTHER" id="PTHR11527">
    <property type="entry name" value="HEAT-SHOCK PROTEIN 20 FAMILY MEMBER"/>
    <property type="match status" value="1"/>
</dbReference>
<name>A0A0F9UWC1_9ZZZZ</name>
<reference evidence="3" key="1">
    <citation type="journal article" date="2015" name="Nature">
        <title>Complex archaea that bridge the gap between prokaryotes and eukaryotes.</title>
        <authorList>
            <person name="Spang A."/>
            <person name="Saw J.H."/>
            <person name="Jorgensen S.L."/>
            <person name="Zaremba-Niedzwiedzka K."/>
            <person name="Martijn J."/>
            <person name="Lind A.E."/>
            <person name="van Eijk R."/>
            <person name="Schleper C."/>
            <person name="Guy L."/>
            <person name="Ettema T.J."/>
        </authorList>
    </citation>
    <scope>NUCLEOTIDE SEQUENCE</scope>
</reference>
<protein>
    <recommendedName>
        <fullName evidence="2">SHSP domain-containing protein</fullName>
    </recommendedName>
</protein>
<dbReference type="Pfam" id="PF00011">
    <property type="entry name" value="HSP20"/>
    <property type="match status" value="1"/>
</dbReference>
<accession>A0A0F9UWC1</accession>
<dbReference type="CDD" id="cd06464">
    <property type="entry name" value="ACD_sHsps-like"/>
    <property type="match status" value="1"/>
</dbReference>
<dbReference type="InterPro" id="IPR002068">
    <property type="entry name" value="A-crystallin/Hsp20_dom"/>
</dbReference>
<proteinExistence type="predicted"/>
<dbReference type="EMBL" id="LAZR01000100">
    <property type="protein sequence ID" value="KKN91762.1"/>
    <property type="molecule type" value="Genomic_DNA"/>
</dbReference>
<comment type="caution">
    <text evidence="3">The sequence shown here is derived from an EMBL/GenBank/DDBJ whole genome shotgun (WGS) entry which is preliminary data.</text>
</comment>
<dbReference type="PROSITE" id="PS01031">
    <property type="entry name" value="SHSP"/>
    <property type="match status" value="1"/>
</dbReference>
<organism evidence="3">
    <name type="scientific">marine sediment metagenome</name>
    <dbReference type="NCBI Taxonomy" id="412755"/>
    <lineage>
        <taxon>unclassified sequences</taxon>
        <taxon>metagenomes</taxon>
        <taxon>ecological metagenomes</taxon>
    </lineage>
</organism>
<dbReference type="AlphaFoldDB" id="A0A0F9UWC1"/>
<feature type="domain" description="SHSP" evidence="2">
    <location>
        <begin position="56"/>
        <end position="167"/>
    </location>
</feature>
<feature type="compositionally biased region" description="Basic and acidic residues" evidence="1">
    <location>
        <begin position="44"/>
        <end position="53"/>
    </location>
</feature>
<dbReference type="InterPro" id="IPR008978">
    <property type="entry name" value="HSP20-like_chaperone"/>
</dbReference>
<feature type="region of interest" description="Disordered" evidence="1">
    <location>
        <begin position="28"/>
        <end position="57"/>
    </location>
</feature>
<evidence type="ECO:0000313" key="3">
    <source>
        <dbReference type="EMBL" id="KKN91762.1"/>
    </source>
</evidence>
<sequence length="167" mass="19628">MNICEEIRDKYPWYMTSFFEKLKGGDAEKKEVETKEKPKRKPKEVKVENDETQKGWPKQEGQLAIDVYQTDSYIVIQAPIAGIRKEDLDISIENDVVIIRGDRKKPSEAEEKKYFYQECYWGPFSREIILPDEGDPSRAEASMKEGILTLKIPRIQREKTRKIKIKE</sequence>
<dbReference type="SUPFAM" id="SSF49764">
    <property type="entry name" value="HSP20-like chaperones"/>
    <property type="match status" value="1"/>
</dbReference>
<dbReference type="Gene3D" id="2.60.40.790">
    <property type="match status" value="1"/>
</dbReference>
<dbReference type="InterPro" id="IPR031107">
    <property type="entry name" value="Small_HSP"/>
</dbReference>
<gene>
    <name evidence="3" type="ORF">LCGC14_0214310</name>
</gene>
<evidence type="ECO:0000256" key="1">
    <source>
        <dbReference type="SAM" id="MobiDB-lite"/>
    </source>
</evidence>
<evidence type="ECO:0000259" key="2">
    <source>
        <dbReference type="PROSITE" id="PS01031"/>
    </source>
</evidence>